<comment type="similarity">
    <text evidence="6">Belongs to the azoreductase type 1 family.</text>
</comment>
<protein>
    <recommendedName>
        <fullName evidence="6">FMN dependent NADH:quinone oxidoreductase</fullName>
        <ecNumber evidence="6">1.6.5.-</ecNumber>
    </recommendedName>
    <alternativeName>
        <fullName evidence="6">Azo-dye reductase</fullName>
    </alternativeName>
    <alternativeName>
        <fullName evidence="6">FMN-dependent NADH-azo compound oxidoreductase</fullName>
    </alternativeName>
    <alternativeName>
        <fullName evidence="6">FMN-dependent NADH-azoreductase</fullName>
        <ecNumber evidence="6">1.7.1.17</ecNumber>
    </alternativeName>
</protein>
<dbReference type="InterPro" id="IPR029039">
    <property type="entry name" value="Flavoprotein-like_sf"/>
</dbReference>
<dbReference type="SUPFAM" id="SSF52218">
    <property type="entry name" value="Flavoproteins"/>
    <property type="match status" value="1"/>
</dbReference>
<comment type="caution">
    <text evidence="8">The sequence shown here is derived from an EMBL/GenBank/DDBJ whole genome shotgun (WGS) entry which is preliminary data.</text>
</comment>
<keyword evidence="2 6" id="KW-0288">FMN</keyword>
<comment type="function">
    <text evidence="6">Quinone reductase that provides resistance to thiol-specific stress caused by electrophilic quinones.</text>
</comment>
<proteinExistence type="inferred from homology"/>
<dbReference type="InterPro" id="IPR050104">
    <property type="entry name" value="FMN-dep_NADH:Q_OxRdtase_AzoR1"/>
</dbReference>
<keyword evidence="9" id="KW-1185">Reference proteome</keyword>
<dbReference type="EMBL" id="BAABAB010000039">
    <property type="protein sequence ID" value="GAA3635762.1"/>
    <property type="molecule type" value="Genomic_DNA"/>
</dbReference>
<gene>
    <name evidence="6" type="primary">azoR</name>
    <name evidence="8" type="ORF">GCM10022236_42910</name>
</gene>
<dbReference type="HAMAP" id="MF_01216">
    <property type="entry name" value="Azoreductase_type1"/>
    <property type="match status" value="1"/>
</dbReference>
<evidence type="ECO:0000256" key="6">
    <source>
        <dbReference type="HAMAP-Rule" id="MF_01216"/>
    </source>
</evidence>
<reference evidence="9" key="1">
    <citation type="journal article" date="2019" name="Int. J. Syst. Evol. Microbiol.">
        <title>The Global Catalogue of Microorganisms (GCM) 10K type strain sequencing project: providing services to taxonomists for standard genome sequencing and annotation.</title>
        <authorList>
            <consortium name="The Broad Institute Genomics Platform"/>
            <consortium name="The Broad Institute Genome Sequencing Center for Infectious Disease"/>
            <person name="Wu L."/>
            <person name="Ma J."/>
        </authorList>
    </citation>
    <scope>NUCLEOTIDE SEQUENCE [LARGE SCALE GENOMIC DNA]</scope>
    <source>
        <strain evidence="9">JCM 16929</strain>
    </source>
</reference>
<evidence type="ECO:0000256" key="1">
    <source>
        <dbReference type="ARBA" id="ARBA00022630"/>
    </source>
</evidence>
<evidence type="ECO:0000256" key="5">
    <source>
        <dbReference type="ARBA" id="ARBA00048542"/>
    </source>
</evidence>
<comment type="catalytic activity">
    <reaction evidence="5">
        <text>N,N-dimethyl-1,4-phenylenediamine + anthranilate + 2 NAD(+) = 2-(4-dimethylaminophenyl)diazenylbenzoate + 2 NADH + 2 H(+)</text>
        <dbReference type="Rhea" id="RHEA:55872"/>
        <dbReference type="ChEBI" id="CHEBI:15378"/>
        <dbReference type="ChEBI" id="CHEBI:15783"/>
        <dbReference type="ChEBI" id="CHEBI:16567"/>
        <dbReference type="ChEBI" id="CHEBI:57540"/>
        <dbReference type="ChEBI" id="CHEBI:57945"/>
        <dbReference type="ChEBI" id="CHEBI:71579"/>
        <dbReference type="EC" id="1.7.1.17"/>
    </reaction>
    <physiologicalReaction direction="right-to-left" evidence="5">
        <dbReference type="Rhea" id="RHEA:55874"/>
    </physiologicalReaction>
</comment>
<comment type="caution">
    <text evidence="6">Lacks conserved residue(s) required for the propagation of feature annotation.</text>
</comment>
<evidence type="ECO:0000256" key="3">
    <source>
        <dbReference type="ARBA" id="ARBA00023002"/>
    </source>
</evidence>
<accession>A0ABP7AMP0</accession>
<evidence type="ECO:0000256" key="2">
    <source>
        <dbReference type="ARBA" id="ARBA00022643"/>
    </source>
</evidence>
<evidence type="ECO:0000256" key="4">
    <source>
        <dbReference type="ARBA" id="ARBA00023027"/>
    </source>
</evidence>
<dbReference type="Gene3D" id="3.40.50.360">
    <property type="match status" value="1"/>
</dbReference>
<evidence type="ECO:0000313" key="8">
    <source>
        <dbReference type="EMBL" id="GAA3635762.1"/>
    </source>
</evidence>
<name>A0ABP7AMP0_9ACTN</name>
<organism evidence="8 9">
    <name type="scientific">Microlunatus ginsengisoli</name>
    <dbReference type="NCBI Taxonomy" id="363863"/>
    <lineage>
        <taxon>Bacteria</taxon>
        <taxon>Bacillati</taxon>
        <taxon>Actinomycetota</taxon>
        <taxon>Actinomycetes</taxon>
        <taxon>Propionibacteriales</taxon>
        <taxon>Propionibacteriaceae</taxon>
        <taxon>Microlunatus</taxon>
    </lineage>
</organism>
<keyword evidence="4 6" id="KW-0520">NAD</keyword>
<comment type="cofactor">
    <cofactor evidence="6">
        <name>FMN</name>
        <dbReference type="ChEBI" id="CHEBI:58210"/>
    </cofactor>
    <text evidence="6">Binds 1 FMN per subunit.</text>
</comment>
<feature type="binding site" evidence="6">
    <location>
        <position position="10"/>
    </location>
    <ligand>
        <name>FMN</name>
        <dbReference type="ChEBI" id="CHEBI:58210"/>
    </ligand>
</feature>
<comment type="subunit">
    <text evidence="6">Homodimer.</text>
</comment>
<dbReference type="Pfam" id="PF02525">
    <property type="entry name" value="Flavodoxin_2"/>
    <property type="match status" value="1"/>
</dbReference>
<dbReference type="RefSeq" id="WP_344808428.1">
    <property type="nucleotide sequence ID" value="NZ_BAABAB010000039.1"/>
</dbReference>
<dbReference type="PANTHER" id="PTHR43741">
    <property type="entry name" value="FMN-DEPENDENT NADH-AZOREDUCTASE 1"/>
    <property type="match status" value="1"/>
</dbReference>
<dbReference type="EC" id="1.7.1.17" evidence="6"/>
<feature type="domain" description="Flavodoxin-like fold" evidence="7">
    <location>
        <begin position="4"/>
        <end position="201"/>
    </location>
</feature>
<sequence length="210" mass="22158">MPTLLQLDSSADLTGSASRRLTARFADGWRTRGHRVVNRDLFVDQPPHLPTNALHWAPALRLPAESVAPADEAYQTQLIEELLNADVVLLGAPMYNWSVPSTLKAWIDWIHVPGLTAPAGADDPAPLGGKPIVIASGRGLAYGPGTGMDDHELAALTQLFAGSMQMTVYPVLAELTLAGRVSDLAPRAADGAASLAAAEAEIDRLVAELG</sequence>
<dbReference type="InterPro" id="IPR003680">
    <property type="entry name" value="Flavodoxin_fold"/>
</dbReference>
<evidence type="ECO:0000259" key="7">
    <source>
        <dbReference type="Pfam" id="PF02525"/>
    </source>
</evidence>
<keyword evidence="1 6" id="KW-0285">Flavoprotein</keyword>
<comment type="catalytic activity">
    <reaction evidence="6">
        <text>2 a quinone + NADH + H(+) = 2 a 1,4-benzosemiquinone + NAD(+)</text>
        <dbReference type="Rhea" id="RHEA:65952"/>
        <dbReference type="ChEBI" id="CHEBI:15378"/>
        <dbReference type="ChEBI" id="CHEBI:57540"/>
        <dbReference type="ChEBI" id="CHEBI:57945"/>
        <dbReference type="ChEBI" id="CHEBI:132124"/>
        <dbReference type="ChEBI" id="CHEBI:134225"/>
    </reaction>
</comment>
<evidence type="ECO:0000313" key="9">
    <source>
        <dbReference type="Proteomes" id="UP001501490"/>
    </source>
</evidence>
<keyword evidence="3 6" id="KW-0560">Oxidoreductase</keyword>
<dbReference type="InterPro" id="IPR023048">
    <property type="entry name" value="NADH:quinone_OxRdtase_FMN_depd"/>
</dbReference>
<dbReference type="Proteomes" id="UP001501490">
    <property type="component" value="Unassembled WGS sequence"/>
</dbReference>
<dbReference type="EC" id="1.6.5.-" evidence="6"/>
<feature type="binding site" evidence="6">
    <location>
        <begin position="16"/>
        <end position="18"/>
    </location>
    <ligand>
        <name>FMN</name>
        <dbReference type="ChEBI" id="CHEBI:58210"/>
    </ligand>
</feature>
<comment type="function">
    <text evidence="6">Also exhibits azoreductase activity. Catalyzes the reductive cleavage of the azo bond in aromatic azo compounds to the corresponding amines.</text>
</comment>
<dbReference type="PANTHER" id="PTHR43741:SF4">
    <property type="entry name" value="FMN-DEPENDENT NADH:QUINONE OXIDOREDUCTASE"/>
    <property type="match status" value="1"/>
</dbReference>